<gene>
    <name evidence="8" type="ORF">CgunFtcFv8_019516</name>
</gene>
<accession>A0AAN8HNW7</accession>
<dbReference type="GO" id="GO:0042981">
    <property type="term" value="P:regulation of apoptotic process"/>
    <property type="evidence" value="ECO:0007669"/>
    <property type="project" value="InterPro"/>
</dbReference>
<dbReference type="PROSITE" id="PS50209">
    <property type="entry name" value="CARD"/>
    <property type="match status" value="1"/>
</dbReference>
<evidence type="ECO:0000256" key="2">
    <source>
        <dbReference type="ARBA" id="ARBA00022490"/>
    </source>
</evidence>
<evidence type="ECO:0000256" key="5">
    <source>
        <dbReference type="ARBA" id="ARBA00023198"/>
    </source>
</evidence>
<dbReference type="GO" id="GO:0006954">
    <property type="term" value="P:inflammatory response"/>
    <property type="evidence" value="ECO:0007669"/>
    <property type="project" value="UniProtKB-KW"/>
</dbReference>
<dbReference type="InterPro" id="IPR001315">
    <property type="entry name" value="CARD"/>
</dbReference>
<dbReference type="InterPro" id="IPR051249">
    <property type="entry name" value="NLRP_Inflammasome"/>
</dbReference>
<dbReference type="AlphaFoldDB" id="A0AAN8HNW7"/>
<keyword evidence="9" id="KW-1185">Reference proteome</keyword>
<comment type="subcellular location">
    <subcellularLocation>
        <location evidence="1">Cytoplasm</location>
        <location evidence="1">Cytosol</location>
    </subcellularLocation>
</comment>
<protein>
    <recommendedName>
        <fullName evidence="7">CARD domain-containing protein</fullName>
    </recommendedName>
</protein>
<organism evidence="8 9">
    <name type="scientific">Champsocephalus gunnari</name>
    <name type="common">Mackerel icefish</name>
    <dbReference type="NCBI Taxonomy" id="52237"/>
    <lineage>
        <taxon>Eukaryota</taxon>
        <taxon>Metazoa</taxon>
        <taxon>Chordata</taxon>
        <taxon>Craniata</taxon>
        <taxon>Vertebrata</taxon>
        <taxon>Euteleostomi</taxon>
        <taxon>Actinopterygii</taxon>
        <taxon>Neopterygii</taxon>
        <taxon>Teleostei</taxon>
        <taxon>Neoteleostei</taxon>
        <taxon>Acanthomorphata</taxon>
        <taxon>Eupercaria</taxon>
        <taxon>Perciformes</taxon>
        <taxon>Notothenioidei</taxon>
        <taxon>Channichthyidae</taxon>
        <taxon>Champsocephalus</taxon>
    </lineage>
</organism>
<dbReference type="GO" id="GO:0005829">
    <property type="term" value="C:cytosol"/>
    <property type="evidence" value="ECO:0007669"/>
    <property type="project" value="UniProtKB-SubCell"/>
</dbReference>
<keyword evidence="3" id="KW-0399">Innate immunity</keyword>
<name>A0AAN8HNW7_CHAGU</name>
<dbReference type="InterPro" id="IPR011029">
    <property type="entry name" value="DEATH-like_dom_sf"/>
</dbReference>
<proteinExistence type="predicted"/>
<evidence type="ECO:0000313" key="8">
    <source>
        <dbReference type="EMBL" id="KAK5922237.1"/>
    </source>
</evidence>
<comment type="caution">
    <text evidence="8">The sequence shown here is derived from an EMBL/GenBank/DDBJ whole genome shotgun (WGS) entry which is preliminary data.</text>
</comment>
<feature type="compositionally biased region" description="Basic and acidic residues" evidence="6">
    <location>
        <begin position="109"/>
        <end position="125"/>
    </location>
</feature>
<dbReference type="SUPFAM" id="SSF47986">
    <property type="entry name" value="DEATH domain"/>
    <property type="match status" value="1"/>
</dbReference>
<evidence type="ECO:0000256" key="3">
    <source>
        <dbReference type="ARBA" id="ARBA00022588"/>
    </source>
</evidence>
<evidence type="ECO:0000313" key="9">
    <source>
        <dbReference type="Proteomes" id="UP001331515"/>
    </source>
</evidence>
<evidence type="ECO:0000256" key="1">
    <source>
        <dbReference type="ARBA" id="ARBA00004514"/>
    </source>
</evidence>
<dbReference type="PANTHER" id="PTHR46985:SF2">
    <property type="entry name" value="APOPTOSIS-ASSOCIATED SPECK-LIKE PROTEIN CONTAINING A CARD"/>
    <property type="match status" value="1"/>
</dbReference>
<dbReference type="GO" id="GO:0045087">
    <property type="term" value="P:innate immune response"/>
    <property type="evidence" value="ECO:0007669"/>
    <property type="project" value="UniProtKB-KW"/>
</dbReference>
<dbReference type="PANTHER" id="PTHR46985">
    <property type="entry name" value="NACHT, LRR AND PYD DOMAINS-CONTAINING PROTEIN 1"/>
    <property type="match status" value="1"/>
</dbReference>
<keyword evidence="4" id="KW-0391">Immunity</keyword>
<feature type="domain" description="CARD" evidence="7">
    <location>
        <begin position="1"/>
        <end position="93"/>
    </location>
</feature>
<dbReference type="Proteomes" id="UP001331515">
    <property type="component" value="Unassembled WGS sequence"/>
</dbReference>
<dbReference type="EMBL" id="JAURVH010001522">
    <property type="protein sequence ID" value="KAK5922237.1"/>
    <property type="molecule type" value="Genomic_DNA"/>
</dbReference>
<dbReference type="Gene3D" id="1.10.533.10">
    <property type="entry name" value="Death Domain, Fas"/>
    <property type="match status" value="1"/>
</dbReference>
<keyword evidence="2" id="KW-0963">Cytoplasm</keyword>
<feature type="region of interest" description="Disordered" evidence="6">
    <location>
        <begin position="89"/>
        <end position="125"/>
    </location>
</feature>
<reference evidence="8 9" key="1">
    <citation type="journal article" date="2023" name="Mol. Biol. Evol.">
        <title>Genomics of Secondarily Temperate Adaptation in the Only Non-Antarctic Icefish.</title>
        <authorList>
            <person name="Rivera-Colon A.G."/>
            <person name="Rayamajhi N."/>
            <person name="Minhas B.F."/>
            <person name="Madrigal G."/>
            <person name="Bilyk K.T."/>
            <person name="Yoon V."/>
            <person name="Hune M."/>
            <person name="Gregory S."/>
            <person name="Cheng C.H.C."/>
            <person name="Catchen J.M."/>
        </authorList>
    </citation>
    <scope>NUCLEOTIDE SEQUENCE [LARGE SCALE GENOMIC DNA]</scope>
    <source>
        <tissue evidence="8">White muscle</tissue>
    </source>
</reference>
<feature type="compositionally biased region" description="Basic residues" evidence="6">
    <location>
        <begin position="98"/>
        <end position="108"/>
    </location>
</feature>
<keyword evidence="5" id="KW-0395">Inflammatory response</keyword>
<evidence type="ECO:0000256" key="6">
    <source>
        <dbReference type="SAM" id="MobiDB-lite"/>
    </source>
</evidence>
<evidence type="ECO:0000259" key="7">
    <source>
        <dbReference type="PROSITE" id="PS50209"/>
    </source>
</evidence>
<evidence type="ECO:0000256" key="4">
    <source>
        <dbReference type="ARBA" id="ARBA00022859"/>
    </source>
</evidence>
<dbReference type="Pfam" id="PF00619">
    <property type="entry name" value="CARD"/>
    <property type="match status" value="1"/>
</dbReference>
<sequence>MEEELFVDKHRLALVQRVKHIEPILDGLFSYKVINRDNYEEILSLHGRRGKRRISKALLKGPLRFRGPGEKEIFYKLLREHESDLLEDLADESENYKKNKKDMKKKKKEKESHGGRKHDGSEDTS</sequence>